<proteinExistence type="predicted"/>
<accession>A0A139L3R2</accession>
<name>A0A139L3R2_9BACE</name>
<feature type="domain" description="DUF3868" evidence="2">
    <location>
        <begin position="35"/>
        <end position="100"/>
    </location>
</feature>
<sequence>MKPTIYILACLFATNTSVAQTQTTTHDEGENSGKVIVRQQSVQRVDSFLLIDLTLDLTPLIVKSSRSVELTPLLSGGGHQDTLPAMLINGRTRHLLYQRLPAKKRNASYVVQRKGQTAQTMEYNVRIPYLPWMEQSELKLITDLCGCGWEVLQQSTEPVAQMDFREPEEPQLLVEYIAPKHEAVKTRQLAGSAFLDFPVNRTEIHPQYRNNPRELAKIQATIDSVRNNRFATITAVDIKGYASPEGSYSNNARLAQGRATALRNYVRGLYDFGNAEFSVSSEPEDWEGLRRMTETSDLPEKEQILAIIDGTDIFDGRERKLMEISGGDIYRFMLREWFPALRHSDYLVKYTIRNFTVEEAKELIYTDPRQLSLEEMYRVAQSYEPGTPEFNEVFEIAVRMYPDDPVSNLNAANAALMRRDAEAAHRYLQKAMEGPQKELAKETLKELEKQLKERK</sequence>
<feature type="chain" id="PRO_5007487168" description="DUF3868 domain-containing protein" evidence="1">
    <location>
        <begin position="20"/>
        <end position="455"/>
    </location>
</feature>
<dbReference type="Pfam" id="PF12984">
    <property type="entry name" value="DUF3868"/>
    <property type="match status" value="1"/>
</dbReference>
<dbReference type="InterPro" id="IPR036737">
    <property type="entry name" value="OmpA-like_sf"/>
</dbReference>
<gene>
    <name evidence="3" type="ORF">HMPREF2531_03234</name>
</gene>
<feature type="signal peptide" evidence="1">
    <location>
        <begin position="1"/>
        <end position="19"/>
    </location>
</feature>
<dbReference type="Proteomes" id="UP000070319">
    <property type="component" value="Unassembled WGS sequence"/>
</dbReference>
<protein>
    <recommendedName>
        <fullName evidence="2">DUF3868 domain-containing protein</fullName>
    </recommendedName>
</protein>
<dbReference type="Gene3D" id="3.30.1330.60">
    <property type="entry name" value="OmpA-like domain"/>
    <property type="match status" value="1"/>
</dbReference>
<dbReference type="EMBL" id="LTDF01000129">
    <property type="protein sequence ID" value="KXT46048.1"/>
    <property type="molecule type" value="Genomic_DNA"/>
</dbReference>
<keyword evidence="1" id="KW-0732">Signal</keyword>
<dbReference type="RefSeq" id="WP_061437081.1">
    <property type="nucleotide sequence ID" value="NZ_KQ968722.1"/>
</dbReference>
<reference evidence="3 4" key="1">
    <citation type="submission" date="2016-02" db="EMBL/GenBank/DDBJ databases">
        <authorList>
            <person name="Wen L."/>
            <person name="He K."/>
            <person name="Yang H."/>
        </authorList>
    </citation>
    <scope>NUCLEOTIDE SEQUENCE [LARGE SCALE GENOMIC DNA]</scope>
    <source>
        <strain evidence="3 4">KLE1704</strain>
    </source>
</reference>
<dbReference type="SUPFAM" id="SSF103088">
    <property type="entry name" value="OmpA-like"/>
    <property type="match status" value="1"/>
</dbReference>
<evidence type="ECO:0000313" key="4">
    <source>
        <dbReference type="Proteomes" id="UP000070319"/>
    </source>
</evidence>
<dbReference type="InterPro" id="IPR024480">
    <property type="entry name" value="DUF3868"/>
</dbReference>
<comment type="caution">
    <text evidence="3">The sequence shown here is derived from an EMBL/GenBank/DDBJ whole genome shotgun (WGS) entry which is preliminary data.</text>
</comment>
<organism evidence="3">
    <name type="scientific">Bacteroides intestinalis</name>
    <dbReference type="NCBI Taxonomy" id="329854"/>
    <lineage>
        <taxon>Bacteria</taxon>
        <taxon>Pseudomonadati</taxon>
        <taxon>Bacteroidota</taxon>
        <taxon>Bacteroidia</taxon>
        <taxon>Bacteroidales</taxon>
        <taxon>Bacteroidaceae</taxon>
        <taxon>Bacteroides</taxon>
    </lineage>
</organism>
<dbReference type="AlphaFoldDB" id="A0A139L3R2"/>
<evidence type="ECO:0000259" key="2">
    <source>
        <dbReference type="Pfam" id="PF12984"/>
    </source>
</evidence>
<evidence type="ECO:0000256" key="1">
    <source>
        <dbReference type="SAM" id="SignalP"/>
    </source>
</evidence>
<evidence type="ECO:0000313" key="3">
    <source>
        <dbReference type="EMBL" id="KXT46048.1"/>
    </source>
</evidence>
<dbReference type="PATRIC" id="fig|329854.7.peg.3303"/>